<sequence length="180" mass="18894">MIADDSGSVIGPAGVDPVSNRYQECKLAFRRIASAGVGRDELGAVLHFDVPTSGDVPPVRMTQVGLRLIEHGLRTPLDARGSSVLGPSLRAARLLAVTRPQHLATLVVLSDFELFDPEPAETLRCLAEFPGGVHAVVLGGGGPTDADFGGNTLVTRICSDDEPGAVARAVLASLAKHRRR</sequence>
<keyword evidence="2" id="KW-1185">Reference proteome</keyword>
<gene>
    <name evidence="1" type="ORF">A6122_2085</name>
</gene>
<evidence type="ECO:0008006" key="3">
    <source>
        <dbReference type="Google" id="ProtNLM"/>
    </source>
</evidence>
<name>A0A160KUE5_9MICO</name>
<proteinExistence type="predicted"/>
<reference evidence="1 2" key="1">
    <citation type="submission" date="2016-05" db="EMBL/GenBank/DDBJ databases">
        <title>Complete genome sequence of Rathayibacter tritici NCPPB 1953.</title>
        <authorList>
            <person name="Park J."/>
            <person name="Lee H.-H."/>
            <person name="Lee S.-W."/>
            <person name="Seo Y.-S."/>
        </authorList>
    </citation>
    <scope>NUCLEOTIDE SEQUENCE [LARGE SCALE GENOMIC DNA]</scope>
    <source>
        <strain evidence="1 2">NCPPB 1953</strain>
    </source>
</reference>
<dbReference type="RefSeq" id="WP_068254754.1">
    <property type="nucleotide sequence ID" value="NZ_CP015515.1"/>
</dbReference>
<dbReference type="PATRIC" id="fig|33888.3.peg.2315"/>
<dbReference type="OrthoDB" id="4728166at2"/>
<dbReference type="STRING" id="33888.A6122_2085"/>
<evidence type="ECO:0000313" key="1">
    <source>
        <dbReference type="EMBL" id="AND17209.1"/>
    </source>
</evidence>
<evidence type="ECO:0000313" key="2">
    <source>
        <dbReference type="Proteomes" id="UP000077071"/>
    </source>
</evidence>
<dbReference type="EMBL" id="CP015515">
    <property type="protein sequence ID" value="AND17209.1"/>
    <property type="molecule type" value="Genomic_DNA"/>
</dbReference>
<dbReference type="AlphaFoldDB" id="A0A160KUE5"/>
<accession>A0A160KUE5</accession>
<dbReference type="KEGG" id="rtn:A6122_2085"/>
<organism evidence="1 2">
    <name type="scientific">Rathayibacter tritici</name>
    <dbReference type="NCBI Taxonomy" id="33888"/>
    <lineage>
        <taxon>Bacteria</taxon>
        <taxon>Bacillati</taxon>
        <taxon>Actinomycetota</taxon>
        <taxon>Actinomycetes</taxon>
        <taxon>Micrococcales</taxon>
        <taxon>Microbacteriaceae</taxon>
        <taxon>Rathayibacter</taxon>
    </lineage>
</organism>
<dbReference type="Proteomes" id="UP000077071">
    <property type="component" value="Chromosome"/>
</dbReference>
<protein>
    <recommendedName>
        <fullName evidence="3">VWA domain-containing protein</fullName>
    </recommendedName>
</protein>